<reference evidence="2" key="2">
    <citation type="submission" date="2021-04" db="EMBL/GenBank/DDBJ databases">
        <authorList>
            <person name="Gilroy R."/>
        </authorList>
    </citation>
    <scope>NUCLEOTIDE SEQUENCE</scope>
    <source>
        <strain evidence="2">ChiHjej11B10-19426</strain>
    </source>
</reference>
<name>A0A9D2DEY2_9BACT</name>
<feature type="domain" description="LTD" evidence="1">
    <location>
        <begin position="32"/>
        <end position="140"/>
    </location>
</feature>
<reference evidence="2" key="1">
    <citation type="journal article" date="2021" name="PeerJ">
        <title>Extensive microbial diversity within the chicken gut microbiome revealed by metagenomics and culture.</title>
        <authorList>
            <person name="Gilroy R."/>
            <person name="Ravi A."/>
            <person name="Getino M."/>
            <person name="Pursley I."/>
            <person name="Horton D.L."/>
            <person name="Alikhan N.F."/>
            <person name="Baker D."/>
            <person name="Gharbi K."/>
            <person name="Hall N."/>
            <person name="Watson M."/>
            <person name="Adriaenssens E.M."/>
            <person name="Foster-Nyarko E."/>
            <person name="Jarju S."/>
            <person name="Secka A."/>
            <person name="Antonio M."/>
            <person name="Oren A."/>
            <person name="Chaudhuri R.R."/>
            <person name="La Ragione R."/>
            <person name="Hildebrand F."/>
            <person name="Pallen M.J."/>
        </authorList>
    </citation>
    <scope>NUCLEOTIDE SEQUENCE</scope>
    <source>
        <strain evidence="2">ChiHjej11B10-19426</strain>
    </source>
</reference>
<organism evidence="2 3">
    <name type="scientific">Candidatus Tidjanibacter faecipullorum</name>
    <dbReference type="NCBI Taxonomy" id="2838766"/>
    <lineage>
        <taxon>Bacteria</taxon>
        <taxon>Pseudomonadati</taxon>
        <taxon>Bacteroidota</taxon>
        <taxon>Bacteroidia</taxon>
        <taxon>Bacteroidales</taxon>
        <taxon>Rikenellaceae</taxon>
        <taxon>Tidjanibacter</taxon>
    </lineage>
</organism>
<feature type="domain" description="LTD" evidence="1">
    <location>
        <begin position="334"/>
        <end position="493"/>
    </location>
</feature>
<proteinExistence type="predicted"/>
<evidence type="ECO:0000259" key="1">
    <source>
        <dbReference type="PROSITE" id="PS51841"/>
    </source>
</evidence>
<accession>A0A9D2DEY2</accession>
<dbReference type="Gene3D" id="2.60.40.1260">
    <property type="entry name" value="Lamin Tail domain"/>
    <property type="match status" value="3"/>
</dbReference>
<dbReference type="SUPFAM" id="SSF74853">
    <property type="entry name" value="Lamin A/C globular tail domain"/>
    <property type="match status" value="3"/>
</dbReference>
<sequence>MKIANWFMALTAVAMLGVGCKTDKEPVIPPVSDGDYTGVVLNEICGGAADNKDDDWVEIYNMSDVTVDLTGVQLMKIDEDNLSEILCTLLTGTQIAPRGYLVVSKQSGAFSAGISNSKKVSIVLITPSGENEIDRFDRDAAVGEGQSHELGGSYARIPDGTGAWTIVARSTQGAANSNEAPQPDDTDYSGLVLNEVCGGAVDNDEDDWIELYNNGTETLDLAGVKILKTDEEGVTETIATLPEGTTVEAGGYRVFGKLDGQLSKKISNSKQVVIAVMTPAGEPIDAFDRDAEVGTDQGHELGGSYARIPDVTGGWAVVAQSTRGAANTDATVDPDPTPSSPYEGLALNELNGNDKFIELYNGSASDMDISGVQLRKDDEEIIYVAPQGTTIPAGSFLSLAGNAEDYADGFTSGLSADKSVMIQLLDPEGVQLDVFKNLSASQGEVWGEDDGLYNGKKPEKVSFGRFPDGVGDWYLTAPTSGAANGEGTEKIEW</sequence>
<evidence type="ECO:0000313" key="3">
    <source>
        <dbReference type="Proteomes" id="UP000824014"/>
    </source>
</evidence>
<comment type="caution">
    <text evidence="2">The sequence shown here is derived from an EMBL/GenBank/DDBJ whole genome shotgun (WGS) entry which is preliminary data.</text>
</comment>
<dbReference type="PROSITE" id="PS51841">
    <property type="entry name" value="LTD"/>
    <property type="match status" value="3"/>
</dbReference>
<dbReference type="EMBL" id="DXCC01000031">
    <property type="protein sequence ID" value="HIZ15846.1"/>
    <property type="molecule type" value="Genomic_DNA"/>
</dbReference>
<protein>
    <submittedName>
        <fullName evidence="2">Lamin tail domain-containing protein</fullName>
    </submittedName>
</protein>
<evidence type="ECO:0000313" key="2">
    <source>
        <dbReference type="EMBL" id="HIZ15846.1"/>
    </source>
</evidence>
<dbReference type="InterPro" id="IPR036415">
    <property type="entry name" value="Lamin_tail_dom_sf"/>
</dbReference>
<dbReference type="InterPro" id="IPR001322">
    <property type="entry name" value="Lamin_tail_dom"/>
</dbReference>
<dbReference type="AlphaFoldDB" id="A0A9D2DEY2"/>
<feature type="domain" description="LTD" evidence="1">
    <location>
        <begin position="171"/>
        <end position="281"/>
    </location>
</feature>
<dbReference type="PROSITE" id="PS51257">
    <property type="entry name" value="PROKAR_LIPOPROTEIN"/>
    <property type="match status" value="1"/>
</dbReference>
<dbReference type="Pfam" id="PF00932">
    <property type="entry name" value="LTD"/>
    <property type="match status" value="3"/>
</dbReference>
<dbReference type="PANTHER" id="PTHR37397:SF1">
    <property type="entry name" value="LTD DOMAIN-CONTAINING PROTEIN"/>
    <property type="match status" value="1"/>
</dbReference>
<dbReference type="PANTHER" id="PTHR37397">
    <property type="entry name" value="SI:CH211-183D21.1"/>
    <property type="match status" value="1"/>
</dbReference>
<dbReference type="Proteomes" id="UP000824014">
    <property type="component" value="Unassembled WGS sequence"/>
</dbReference>
<gene>
    <name evidence="2" type="ORF">H9816_08090</name>
</gene>